<accession>A0A9Q0J2K1</accession>
<keyword evidence="5" id="KW-1185">Reference proteome</keyword>
<evidence type="ECO:0000256" key="3">
    <source>
        <dbReference type="PROSITE-ProRule" id="PRU00708"/>
    </source>
</evidence>
<dbReference type="OrthoDB" id="185373at2759"/>
<feature type="repeat" description="PPR" evidence="3">
    <location>
        <begin position="156"/>
        <end position="190"/>
    </location>
</feature>
<feature type="repeat" description="PPR" evidence="3">
    <location>
        <begin position="191"/>
        <end position="225"/>
    </location>
</feature>
<feature type="repeat" description="PPR" evidence="3">
    <location>
        <begin position="652"/>
        <end position="686"/>
    </location>
</feature>
<feature type="repeat" description="PPR" evidence="3">
    <location>
        <begin position="895"/>
        <end position="930"/>
    </location>
</feature>
<evidence type="ECO:0008006" key="6">
    <source>
        <dbReference type="Google" id="ProtNLM"/>
    </source>
</evidence>
<dbReference type="GO" id="GO:0010019">
    <property type="term" value="P:chloroplast-nucleus signaling pathway"/>
    <property type="evidence" value="ECO:0007669"/>
    <property type="project" value="TreeGrafter"/>
</dbReference>
<dbReference type="InterPro" id="IPR011990">
    <property type="entry name" value="TPR-like_helical_dom_sf"/>
</dbReference>
<feature type="repeat" description="PPR" evidence="3">
    <location>
        <begin position="966"/>
        <end position="1000"/>
    </location>
</feature>
<feature type="repeat" description="PPR" evidence="3">
    <location>
        <begin position="1001"/>
        <end position="1035"/>
    </location>
</feature>
<comment type="caution">
    <text evidence="4">The sequence shown here is derived from an EMBL/GenBank/DDBJ whole genome shotgun (WGS) entry which is preliminary data.</text>
</comment>
<dbReference type="GO" id="GO:0031930">
    <property type="term" value="P:mitochondria-nucleus signaling pathway"/>
    <property type="evidence" value="ECO:0007669"/>
    <property type="project" value="TreeGrafter"/>
</dbReference>
<evidence type="ECO:0000256" key="1">
    <source>
        <dbReference type="ARBA" id="ARBA00007626"/>
    </source>
</evidence>
<feature type="non-terminal residue" evidence="4">
    <location>
        <position position="1147"/>
    </location>
</feature>
<evidence type="ECO:0000313" key="5">
    <source>
        <dbReference type="Proteomes" id="UP001141552"/>
    </source>
</evidence>
<dbReference type="Pfam" id="PF13812">
    <property type="entry name" value="PPR_3"/>
    <property type="match status" value="1"/>
</dbReference>
<dbReference type="Pfam" id="PF01535">
    <property type="entry name" value="PPR"/>
    <property type="match status" value="3"/>
</dbReference>
<proteinExistence type="inferred from homology"/>
<dbReference type="PROSITE" id="PS51375">
    <property type="entry name" value="PPR"/>
    <property type="match status" value="11"/>
</dbReference>
<feature type="non-terminal residue" evidence="4">
    <location>
        <position position="1"/>
    </location>
</feature>
<dbReference type="AlphaFoldDB" id="A0A9Q0J2K1"/>
<reference evidence="4" key="2">
    <citation type="journal article" date="2023" name="Plants (Basel)">
        <title>Annotation of the Turnera subulata (Passifloraceae) Draft Genome Reveals the S-Locus Evolved after the Divergence of Turneroideae from Passifloroideae in a Stepwise Manner.</title>
        <authorList>
            <person name="Henning P.M."/>
            <person name="Roalson E.H."/>
            <person name="Mir W."/>
            <person name="McCubbin A.G."/>
            <person name="Shore J.S."/>
        </authorList>
    </citation>
    <scope>NUCLEOTIDE SEQUENCE</scope>
    <source>
        <strain evidence="4">F60SS</strain>
    </source>
</reference>
<dbReference type="PANTHER" id="PTHR47936:SF5">
    <property type="entry name" value="PENTACOTRIPEPTIDE-REPEAT REGION OF PRORP DOMAIN-CONTAINING PROTEIN"/>
    <property type="match status" value="1"/>
</dbReference>
<dbReference type="InterPro" id="IPR002885">
    <property type="entry name" value="PPR_rpt"/>
</dbReference>
<dbReference type="PANTHER" id="PTHR47936">
    <property type="entry name" value="PPR_LONG DOMAIN-CONTAINING PROTEIN"/>
    <property type="match status" value="1"/>
</dbReference>
<name>A0A9Q0J2K1_9ROSI</name>
<dbReference type="NCBIfam" id="TIGR00756">
    <property type="entry name" value="PPR"/>
    <property type="match status" value="14"/>
</dbReference>
<protein>
    <recommendedName>
        <fullName evidence="6">Pentacotripeptide-repeat region of PRORP domain-containing protein</fullName>
    </recommendedName>
</protein>
<feature type="repeat" description="PPR" evidence="3">
    <location>
        <begin position="226"/>
        <end position="260"/>
    </location>
</feature>
<dbReference type="Proteomes" id="UP001141552">
    <property type="component" value="Unassembled WGS sequence"/>
</dbReference>
<dbReference type="Pfam" id="PF13041">
    <property type="entry name" value="PPR_2"/>
    <property type="match status" value="6"/>
</dbReference>
<reference evidence="4" key="1">
    <citation type="submission" date="2022-02" db="EMBL/GenBank/DDBJ databases">
        <authorList>
            <person name="Henning P.M."/>
            <person name="McCubbin A.G."/>
            <person name="Shore J.S."/>
        </authorList>
    </citation>
    <scope>NUCLEOTIDE SEQUENCE</scope>
    <source>
        <strain evidence="4">F60SS</strain>
        <tissue evidence="4">Leaves</tissue>
    </source>
</reference>
<dbReference type="EMBL" id="JAKUCV010006757">
    <property type="protein sequence ID" value="KAJ4826033.1"/>
    <property type="molecule type" value="Genomic_DNA"/>
</dbReference>
<gene>
    <name evidence="4" type="ORF">Tsubulata_046368</name>
</gene>
<sequence>SAAAAAASSTTTSATGVVKALSRALYRERNLKSLVKSFKKASENDRFRTRAGVYKDTIRRLTDARRFSDIEEILEEQKKYSDISKEGFNVRLISLYGQSGMFHNALKVFEEMPQRNCKRTALSFNALLGAGVNSGKFEKVVALFRELPEKLEIEPDLFSYNTVIKAFREMGSLDLAVSCLDEMEKKGIEPDLITFNTLLNGFYGNGRFVDGERIWGRMLEKEVVPDIKTYNARLVGLAKANRAKDALELVEEMKKKGHKLDVFSFNALIEGFVNEKNLEEVKLWYGRMQNPSGAKPNKSTFGTLIPFVCEKGDFAFAFRIVNDLFKGKEVIVDQPLLQRVVDGLVVTKKIEAAKELVELGSKYPSFQYSLKLPLKNKLPNADTAAKIISSSCGDSLNLQNGDATTTTTNAASHAPTKKRGHFEKMVERFKKSSESSKFRSRIDIYASTVRRLARYKRFSMIQEILDHQRNFLDITSEPFAAYLISLYGRVGMYDNARRLFDEMPAFNCPRTVHSFNALLSACIDSGRFEETEGIVKGLREELGITLDLVSYNIAMKGFCKMGDFANAELVVDEIARAGLEPNVITFNTLLNGFYQNQRFADGERIWRQMVEMNISPNKRSYSAKLVGLALERRVEEAVELVEEMKSVWIEPDVFCFNALIRGFVICENMEEAKRWYGEMRKRDCAPDKTTFEILVPFLCNMGDLDSAVDICLEILEHKCFVETELLQLVVDGLVKESRIQDAEKLVKLGKKNNADKSTARSAITVVTAKGATRTANTGGDATKTVTTMTIESTAVNGRRAKTQSKFEKMVEHFKKSTEDPKFRNNRGNFYGIISRLVASKRPAMIVDVLEHLKQLEDVTSESYAVRMMNFYAMAGMFERARQVFDEMPESNCTRTLSSFNALLSACITAGKFDEVEGLFRELPDRLGLTPDAVSYNIVIHAFFEMGNEDSGVSMLQEMEEKGVEPNLVTFNTVLEGFYRKGRFVDGEKMWALMESKNVVPGVRSYNARLQGLLSENRVEEAIELLHEMESKGIKPNAVSYDQLIGWFCKDGNLEGAKEWYTKLSESCKPRQVTYVTLIPFLSSKGDLDLALQLCKEAISRRVNLWPLVVRPLVDGLVDEGRIEEANDLLQLGKSRGYFWQKLNIRSV</sequence>
<dbReference type="Gene3D" id="1.25.40.10">
    <property type="entry name" value="Tetratricopeptide repeat domain"/>
    <property type="match status" value="8"/>
</dbReference>
<evidence type="ECO:0000313" key="4">
    <source>
        <dbReference type="EMBL" id="KAJ4826033.1"/>
    </source>
</evidence>
<evidence type="ECO:0000256" key="2">
    <source>
        <dbReference type="ARBA" id="ARBA00022737"/>
    </source>
</evidence>
<feature type="repeat" description="PPR" evidence="3">
    <location>
        <begin position="582"/>
        <end position="616"/>
    </location>
</feature>
<feature type="repeat" description="PPR" evidence="3">
    <location>
        <begin position="547"/>
        <end position="581"/>
    </location>
</feature>
<feature type="repeat" description="PPR" evidence="3">
    <location>
        <begin position="617"/>
        <end position="651"/>
    </location>
</feature>
<comment type="similarity">
    <text evidence="1">Belongs to the PPR family. P subfamily.</text>
</comment>
<keyword evidence="2" id="KW-0677">Repeat</keyword>
<dbReference type="GO" id="GO:0009507">
    <property type="term" value="C:chloroplast"/>
    <property type="evidence" value="ECO:0007669"/>
    <property type="project" value="TreeGrafter"/>
</dbReference>
<organism evidence="4 5">
    <name type="scientific">Turnera subulata</name>
    <dbReference type="NCBI Taxonomy" id="218843"/>
    <lineage>
        <taxon>Eukaryota</taxon>
        <taxon>Viridiplantae</taxon>
        <taxon>Streptophyta</taxon>
        <taxon>Embryophyta</taxon>
        <taxon>Tracheophyta</taxon>
        <taxon>Spermatophyta</taxon>
        <taxon>Magnoliopsida</taxon>
        <taxon>eudicotyledons</taxon>
        <taxon>Gunneridae</taxon>
        <taxon>Pentapetalae</taxon>
        <taxon>rosids</taxon>
        <taxon>fabids</taxon>
        <taxon>Malpighiales</taxon>
        <taxon>Passifloraceae</taxon>
        <taxon>Turnera</taxon>
    </lineage>
</organism>
<feature type="repeat" description="PPR" evidence="3">
    <location>
        <begin position="931"/>
        <end position="965"/>
    </location>
</feature>